<dbReference type="OrthoDB" id="1912077at2759"/>
<evidence type="ECO:0000256" key="1">
    <source>
        <dbReference type="SAM" id="Phobius"/>
    </source>
</evidence>
<dbReference type="RefSeq" id="XP_057424788.1">
    <property type="nucleotide sequence ID" value="XM_057568805.1"/>
</dbReference>
<protein>
    <submittedName>
        <fullName evidence="2">Uncharacterized protein</fullName>
    </submittedName>
</protein>
<dbReference type="PANTHER" id="PTHR31721:SF3">
    <property type="entry name" value="EXPRESSED PROTEIN"/>
    <property type="match status" value="1"/>
</dbReference>
<feature type="transmembrane region" description="Helical" evidence="1">
    <location>
        <begin position="125"/>
        <end position="150"/>
    </location>
</feature>
<name>I3SHR3_LOTJA</name>
<organism evidence="2">
    <name type="scientific">Lotus japonicus</name>
    <name type="common">Lotus corniculatus var. japonicus</name>
    <dbReference type="NCBI Taxonomy" id="34305"/>
    <lineage>
        <taxon>Eukaryota</taxon>
        <taxon>Viridiplantae</taxon>
        <taxon>Streptophyta</taxon>
        <taxon>Embryophyta</taxon>
        <taxon>Tracheophyta</taxon>
        <taxon>Spermatophyta</taxon>
        <taxon>Magnoliopsida</taxon>
        <taxon>eudicotyledons</taxon>
        <taxon>Gunneridae</taxon>
        <taxon>Pentapetalae</taxon>
        <taxon>rosids</taxon>
        <taxon>fabids</taxon>
        <taxon>Fabales</taxon>
        <taxon>Fabaceae</taxon>
        <taxon>Papilionoideae</taxon>
        <taxon>50 kb inversion clade</taxon>
        <taxon>NPAAA clade</taxon>
        <taxon>Hologalegina</taxon>
        <taxon>robinioid clade</taxon>
        <taxon>Loteae</taxon>
        <taxon>Lotus</taxon>
    </lineage>
</organism>
<accession>I3SHR3</accession>
<dbReference type="PANTHER" id="PTHR31721">
    <property type="entry name" value="OS06G0710300 PROTEIN"/>
    <property type="match status" value="1"/>
</dbReference>
<evidence type="ECO:0000313" key="2">
    <source>
        <dbReference type="EMBL" id="AFK39805.1"/>
    </source>
</evidence>
<keyword evidence="1" id="KW-1133">Transmembrane helix</keyword>
<reference evidence="2" key="1">
    <citation type="submission" date="2012-05" db="EMBL/GenBank/DDBJ databases">
        <authorList>
            <person name="Krishnakumar V."/>
            <person name="Cheung F."/>
            <person name="Xiao Y."/>
            <person name="Chan A."/>
            <person name="Moskal W.A."/>
            <person name="Town C.D."/>
        </authorList>
    </citation>
    <scope>NUCLEOTIDE SEQUENCE</scope>
</reference>
<sequence>MATTRLVLQKTSRPFQLPLTPSSSLFTKCVRYQSKAKLNGDRVIVSGKGERKPVGPIQASVATINHITTSEPVVIGKWLIGLAAFIARVRNAMLVLLRRSVVIRVKKWNLQPQMLIETAIIDCRFFTLFAVLGTLLGSVLCFLEGCLLVIESYAQYFQMLSKRLVDQGHLVHLLIEAIDMFLLGTALLVFGVGLYVMFVGSRTTNKEKEPWHCESNLLGLFHMQSPPRWVGMHSIEQAKSKIGHAVMMILQVGLLEKFKDIPLVTSLDLACFASAVLTSSACIFVLSKLQQY</sequence>
<dbReference type="EMBL" id="BT140010">
    <property type="protein sequence ID" value="AFK39805.1"/>
    <property type="molecule type" value="mRNA"/>
</dbReference>
<proteinExistence type="evidence at transcript level"/>
<dbReference type="KEGG" id="lja:130718271"/>
<dbReference type="GeneID" id="130718271"/>
<dbReference type="InterPro" id="IPR005134">
    <property type="entry name" value="UPF0114"/>
</dbReference>
<feature type="transmembrane region" description="Helical" evidence="1">
    <location>
        <begin position="170"/>
        <end position="198"/>
    </location>
</feature>
<keyword evidence="1" id="KW-0812">Transmembrane</keyword>
<keyword evidence="1" id="KW-0472">Membrane</keyword>
<dbReference type="AlphaFoldDB" id="I3SHR3"/>
<dbReference type="Pfam" id="PF03350">
    <property type="entry name" value="UPF0114"/>
    <property type="match status" value="1"/>
</dbReference>